<sequence length="225" mass="26532">MKDFEILELLNDRMSIVHKREPKLIIVTGAIAVGKTTFARALLDYLIERGHRVMLRTEIARTLEDEFKLYQGDSTKHAFFFQYAMVQAYHLEMKEIGKLGRDYDYIILDRTHIDTIPFTSAMIPDEDGEILRILDKKLSEIKFPFDIAKVIYLKPSCDNMLRRYEIRKLDAQVNKVDGIDENCSDEYLSMIYDYYDLCMDNMYPSYTRVINDNEGYDEILNQLFV</sequence>
<gene>
    <name evidence="1" type="ORF">AMORRO_LOCUS14834</name>
</gene>
<comment type="caution">
    <text evidence="1">The sequence shown here is derived from an EMBL/GenBank/DDBJ whole genome shotgun (WGS) entry which is preliminary data.</text>
</comment>
<evidence type="ECO:0000313" key="2">
    <source>
        <dbReference type="Proteomes" id="UP000789342"/>
    </source>
</evidence>
<evidence type="ECO:0000313" key="1">
    <source>
        <dbReference type="EMBL" id="CAG8742871.1"/>
    </source>
</evidence>
<reference evidence="1" key="1">
    <citation type="submission" date="2021-06" db="EMBL/GenBank/DDBJ databases">
        <authorList>
            <person name="Kallberg Y."/>
            <person name="Tangrot J."/>
            <person name="Rosling A."/>
        </authorList>
    </citation>
    <scope>NUCLEOTIDE SEQUENCE</scope>
    <source>
        <strain evidence="1">CL551</strain>
    </source>
</reference>
<name>A0A9N9IP72_9GLOM</name>
<dbReference type="AlphaFoldDB" id="A0A9N9IP72"/>
<protein>
    <submittedName>
        <fullName evidence="1">5821_t:CDS:1</fullName>
    </submittedName>
</protein>
<accession>A0A9N9IP72</accession>
<keyword evidence="2" id="KW-1185">Reference proteome</keyword>
<dbReference type="InterPro" id="IPR027417">
    <property type="entry name" value="P-loop_NTPase"/>
</dbReference>
<dbReference type="Proteomes" id="UP000789342">
    <property type="component" value="Unassembled WGS sequence"/>
</dbReference>
<proteinExistence type="predicted"/>
<dbReference type="Gene3D" id="3.40.50.300">
    <property type="entry name" value="P-loop containing nucleotide triphosphate hydrolases"/>
    <property type="match status" value="1"/>
</dbReference>
<dbReference type="EMBL" id="CAJVPV010031456">
    <property type="protein sequence ID" value="CAG8742871.1"/>
    <property type="molecule type" value="Genomic_DNA"/>
</dbReference>
<dbReference type="OrthoDB" id="2441072at2759"/>
<dbReference type="SUPFAM" id="SSF52540">
    <property type="entry name" value="P-loop containing nucleoside triphosphate hydrolases"/>
    <property type="match status" value="1"/>
</dbReference>
<organism evidence="1 2">
    <name type="scientific">Acaulospora morrowiae</name>
    <dbReference type="NCBI Taxonomy" id="94023"/>
    <lineage>
        <taxon>Eukaryota</taxon>
        <taxon>Fungi</taxon>
        <taxon>Fungi incertae sedis</taxon>
        <taxon>Mucoromycota</taxon>
        <taxon>Glomeromycotina</taxon>
        <taxon>Glomeromycetes</taxon>
        <taxon>Diversisporales</taxon>
        <taxon>Acaulosporaceae</taxon>
        <taxon>Acaulospora</taxon>
    </lineage>
</organism>